<sequence length="258" mass="29038">MWSIVIKKSVLKAAFMLILILFLIWINHRYLNWTPLSIREWIISFGWFAPVVFILLFTVRPLLLFPSSILTITAGLAFGPVLGTLYSLTGLMISAVVAFGVARKLGKEIVQKDWTGKFGKLQSQLEQKGFVYVLVLRLIPFINFDLISYLAGISKVHFRSFFYATLIGVIPGTYGYTFVGHILVERDPWQLIKLVLLFGVLIVIPLVFRKKLAGALGIFTDKIKKQGEGQEKRVDSQTNGHGHTVITGQENNDHTNSV</sequence>
<dbReference type="PANTHER" id="PTHR12677:SF59">
    <property type="entry name" value="GOLGI APPARATUS MEMBRANE PROTEIN TVP38-RELATED"/>
    <property type="match status" value="1"/>
</dbReference>
<dbReference type="InterPro" id="IPR015414">
    <property type="entry name" value="TMEM64"/>
</dbReference>
<dbReference type="EMBL" id="JAUSUQ010000009">
    <property type="protein sequence ID" value="MDQ0339818.1"/>
    <property type="molecule type" value="Genomic_DNA"/>
</dbReference>
<keyword evidence="3 6" id="KW-0812">Transmembrane</keyword>
<gene>
    <name evidence="9" type="ORF">J2S00_002611</name>
</gene>
<proteinExistence type="inferred from homology"/>
<evidence type="ECO:0000256" key="1">
    <source>
        <dbReference type="ARBA" id="ARBA00004651"/>
    </source>
</evidence>
<dbReference type="PANTHER" id="PTHR12677">
    <property type="entry name" value="GOLGI APPARATUS MEMBRANE PROTEIN TVP38-RELATED"/>
    <property type="match status" value="1"/>
</dbReference>
<evidence type="ECO:0000256" key="4">
    <source>
        <dbReference type="ARBA" id="ARBA00022989"/>
    </source>
</evidence>
<comment type="subcellular location">
    <subcellularLocation>
        <location evidence="1 6">Cell membrane</location>
        <topology evidence="1 6">Multi-pass membrane protein</topology>
    </subcellularLocation>
</comment>
<evidence type="ECO:0000256" key="7">
    <source>
        <dbReference type="SAM" id="MobiDB-lite"/>
    </source>
</evidence>
<feature type="transmembrane region" description="Helical" evidence="6">
    <location>
        <begin position="69"/>
        <end position="102"/>
    </location>
</feature>
<evidence type="ECO:0000256" key="6">
    <source>
        <dbReference type="RuleBase" id="RU366058"/>
    </source>
</evidence>
<evidence type="ECO:0000256" key="2">
    <source>
        <dbReference type="ARBA" id="ARBA00022475"/>
    </source>
</evidence>
<feature type="transmembrane region" description="Helical" evidence="6">
    <location>
        <begin position="161"/>
        <end position="184"/>
    </location>
</feature>
<evidence type="ECO:0000313" key="9">
    <source>
        <dbReference type="EMBL" id="MDQ0339818.1"/>
    </source>
</evidence>
<evidence type="ECO:0000313" key="10">
    <source>
        <dbReference type="Proteomes" id="UP001232445"/>
    </source>
</evidence>
<keyword evidence="10" id="KW-1185">Reference proteome</keyword>
<feature type="transmembrane region" description="Helical" evidence="6">
    <location>
        <begin position="38"/>
        <end position="57"/>
    </location>
</feature>
<keyword evidence="5 6" id="KW-0472">Membrane</keyword>
<dbReference type="Pfam" id="PF09335">
    <property type="entry name" value="VTT_dom"/>
    <property type="match status" value="1"/>
</dbReference>
<feature type="region of interest" description="Disordered" evidence="7">
    <location>
        <begin position="229"/>
        <end position="258"/>
    </location>
</feature>
<dbReference type="Proteomes" id="UP001232445">
    <property type="component" value="Unassembled WGS sequence"/>
</dbReference>
<evidence type="ECO:0000256" key="3">
    <source>
        <dbReference type="ARBA" id="ARBA00022692"/>
    </source>
</evidence>
<evidence type="ECO:0000259" key="8">
    <source>
        <dbReference type="Pfam" id="PF09335"/>
    </source>
</evidence>
<dbReference type="RefSeq" id="WP_307340377.1">
    <property type="nucleotide sequence ID" value="NZ_JAUSUQ010000009.1"/>
</dbReference>
<protein>
    <recommendedName>
        <fullName evidence="6">TVP38/TMEM64 family membrane protein</fullName>
    </recommendedName>
</protein>
<feature type="transmembrane region" description="Helical" evidence="6">
    <location>
        <begin position="9"/>
        <end position="26"/>
    </location>
</feature>
<comment type="caution">
    <text evidence="9">The sequence shown here is derived from an EMBL/GenBank/DDBJ whole genome shotgun (WGS) entry which is preliminary data.</text>
</comment>
<accession>A0ABU0CTR6</accession>
<feature type="transmembrane region" description="Helical" evidence="6">
    <location>
        <begin position="129"/>
        <end position="149"/>
    </location>
</feature>
<keyword evidence="2 6" id="KW-1003">Cell membrane</keyword>
<evidence type="ECO:0000256" key="5">
    <source>
        <dbReference type="ARBA" id="ARBA00023136"/>
    </source>
</evidence>
<dbReference type="InterPro" id="IPR032816">
    <property type="entry name" value="VTT_dom"/>
</dbReference>
<organism evidence="9 10">
    <name type="scientific">Caldalkalibacillus uzonensis</name>
    <dbReference type="NCBI Taxonomy" id="353224"/>
    <lineage>
        <taxon>Bacteria</taxon>
        <taxon>Bacillati</taxon>
        <taxon>Bacillota</taxon>
        <taxon>Bacilli</taxon>
        <taxon>Bacillales</taxon>
        <taxon>Bacillaceae</taxon>
        <taxon>Caldalkalibacillus</taxon>
    </lineage>
</organism>
<name>A0ABU0CTR6_9BACI</name>
<feature type="compositionally biased region" description="Polar residues" evidence="7">
    <location>
        <begin position="236"/>
        <end position="258"/>
    </location>
</feature>
<comment type="similarity">
    <text evidence="6">Belongs to the TVP38/TMEM64 family.</text>
</comment>
<keyword evidence="4 6" id="KW-1133">Transmembrane helix</keyword>
<feature type="transmembrane region" description="Helical" evidence="6">
    <location>
        <begin position="190"/>
        <end position="208"/>
    </location>
</feature>
<reference evidence="9 10" key="1">
    <citation type="submission" date="2023-07" db="EMBL/GenBank/DDBJ databases">
        <title>Genomic Encyclopedia of Type Strains, Phase IV (KMG-IV): sequencing the most valuable type-strain genomes for metagenomic binning, comparative biology and taxonomic classification.</title>
        <authorList>
            <person name="Goeker M."/>
        </authorList>
    </citation>
    <scope>NUCLEOTIDE SEQUENCE [LARGE SCALE GENOMIC DNA]</scope>
    <source>
        <strain evidence="9 10">DSM 17740</strain>
    </source>
</reference>
<feature type="domain" description="VTT" evidence="8">
    <location>
        <begin position="65"/>
        <end position="181"/>
    </location>
</feature>